<gene>
    <name evidence="2" type="ORF">BDA99DRAFT_519221</name>
</gene>
<sequence>MQKPIDIYLSSVKLVSIQKLLLSLSLSVITVESYGGAISLSPSGDTTSPLLVLNLIVLLILFLQFFGRVSSCCSFPRFIKHASSKEICSITITVGSPVCNVEEEEDVPVVLAVVDESRKAVDPALVPRIPEESCGEKELVIALEMFSKY</sequence>
<evidence type="ECO:0000256" key="1">
    <source>
        <dbReference type="SAM" id="Phobius"/>
    </source>
</evidence>
<organism evidence="2 3">
    <name type="scientific">Phascolomyces articulosus</name>
    <dbReference type="NCBI Taxonomy" id="60185"/>
    <lineage>
        <taxon>Eukaryota</taxon>
        <taxon>Fungi</taxon>
        <taxon>Fungi incertae sedis</taxon>
        <taxon>Mucoromycota</taxon>
        <taxon>Mucoromycotina</taxon>
        <taxon>Mucoromycetes</taxon>
        <taxon>Mucorales</taxon>
        <taxon>Lichtheimiaceae</taxon>
        <taxon>Phascolomyces</taxon>
    </lineage>
</organism>
<feature type="transmembrane region" description="Helical" evidence="1">
    <location>
        <begin position="50"/>
        <end position="67"/>
    </location>
</feature>
<keyword evidence="1" id="KW-1133">Transmembrane helix</keyword>
<evidence type="ECO:0000313" key="3">
    <source>
        <dbReference type="Proteomes" id="UP001209540"/>
    </source>
</evidence>
<dbReference type="AlphaFoldDB" id="A0AAD5K3X4"/>
<evidence type="ECO:0000313" key="2">
    <source>
        <dbReference type="EMBL" id="KAI9253873.1"/>
    </source>
</evidence>
<reference evidence="2" key="2">
    <citation type="submission" date="2023-02" db="EMBL/GenBank/DDBJ databases">
        <authorList>
            <consortium name="DOE Joint Genome Institute"/>
            <person name="Mondo S.J."/>
            <person name="Chang Y."/>
            <person name="Wang Y."/>
            <person name="Ahrendt S."/>
            <person name="Andreopoulos W."/>
            <person name="Barry K."/>
            <person name="Beard J."/>
            <person name="Benny G.L."/>
            <person name="Blankenship S."/>
            <person name="Bonito G."/>
            <person name="Cuomo C."/>
            <person name="Desiro A."/>
            <person name="Gervers K.A."/>
            <person name="Hundley H."/>
            <person name="Kuo A."/>
            <person name="LaButti K."/>
            <person name="Lang B.F."/>
            <person name="Lipzen A."/>
            <person name="O'Donnell K."/>
            <person name="Pangilinan J."/>
            <person name="Reynolds N."/>
            <person name="Sandor L."/>
            <person name="Smith M.W."/>
            <person name="Tsang A."/>
            <person name="Grigoriev I.V."/>
            <person name="Stajich J.E."/>
            <person name="Spatafora J.W."/>
        </authorList>
    </citation>
    <scope>NUCLEOTIDE SEQUENCE</scope>
    <source>
        <strain evidence="2">RSA 2281</strain>
    </source>
</reference>
<keyword evidence="3" id="KW-1185">Reference proteome</keyword>
<protein>
    <submittedName>
        <fullName evidence="2">Uncharacterized protein</fullName>
    </submittedName>
</protein>
<keyword evidence="1" id="KW-0472">Membrane</keyword>
<name>A0AAD5K3X4_9FUNG</name>
<dbReference type="EMBL" id="JAIXMP010000025">
    <property type="protein sequence ID" value="KAI9253873.1"/>
    <property type="molecule type" value="Genomic_DNA"/>
</dbReference>
<reference evidence="2" key="1">
    <citation type="journal article" date="2022" name="IScience">
        <title>Evolution of zygomycete secretomes and the origins of terrestrial fungal ecologies.</title>
        <authorList>
            <person name="Chang Y."/>
            <person name="Wang Y."/>
            <person name="Mondo S."/>
            <person name="Ahrendt S."/>
            <person name="Andreopoulos W."/>
            <person name="Barry K."/>
            <person name="Beard J."/>
            <person name="Benny G.L."/>
            <person name="Blankenship S."/>
            <person name="Bonito G."/>
            <person name="Cuomo C."/>
            <person name="Desiro A."/>
            <person name="Gervers K.A."/>
            <person name="Hundley H."/>
            <person name="Kuo A."/>
            <person name="LaButti K."/>
            <person name="Lang B.F."/>
            <person name="Lipzen A."/>
            <person name="O'Donnell K."/>
            <person name="Pangilinan J."/>
            <person name="Reynolds N."/>
            <person name="Sandor L."/>
            <person name="Smith M.E."/>
            <person name="Tsang A."/>
            <person name="Grigoriev I.V."/>
            <person name="Stajich J.E."/>
            <person name="Spatafora J.W."/>
        </authorList>
    </citation>
    <scope>NUCLEOTIDE SEQUENCE</scope>
    <source>
        <strain evidence="2">RSA 2281</strain>
    </source>
</reference>
<comment type="caution">
    <text evidence="2">The sequence shown here is derived from an EMBL/GenBank/DDBJ whole genome shotgun (WGS) entry which is preliminary data.</text>
</comment>
<accession>A0AAD5K3X4</accession>
<keyword evidence="1" id="KW-0812">Transmembrane</keyword>
<proteinExistence type="predicted"/>
<feature type="transmembrane region" description="Helical" evidence="1">
    <location>
        <begin position="20"/>
        <end position="38"/>
    </location>
</feature>
<dbReference type="Proteomes" id="UP001209540">
    <property type="component" value="Unassembled WGS sequence"/>
</dbReference>